<keyword evidence="7" id="KW-0812">Transmembrane</keyword>
<reference evidence="8 9" key="1">
    <citation type="journal article" date="2016" name="Genome Announc.">
        <title>Genome Sequence of Madurella mycetomatis mm55, Isolated from a Human Mycetoma Case in Sudan.</title>
        <authorList>
            <person name="Smit S."/>
            <person name="Derks M.F."/>
            <person name="Bervoets S."/>
            <person name="Fahal A."/>
            <person name="van Leeuwen W."/>
            <person name="van Belkum A."/>
            <person name="van de Sande W.W."/>
        </authorList>
    </citation>
    <scope>NUCLEOTIDE SEQUENCE [LARGE SCALE GENOMIC DNA]</scope>
    <source>
        <strain evidence="9">mm55</strain>
    </source>
</reference>
<dbReference type="GO" id="GO:0004497">
    <property type="term" value="F:monooxygenase activity"/>
    <property type="evidence" value="ECO:0007669"/>
    <property type="project" value="UniProtKB-KW"/>
</dbReference>
<keyword evidence="6" id="KW-0503">Monooxygenase</keyword>
<keyword evidence="7" id="KW-1133">Transmembrane helix</keyword>
<dbReference type="OrthoDB" id="3945418at2759"/>
<keyword evidence="4 5" id="KW-0408">Iron</keyword>
<dbReference type="CDD" id="cd11062">
    <property type="entry name" value="CYP58-like"/>
    <property type="match status" value="1"/>
</dbReference>
<evidence type="ECO:0000256" key="7">
    <source>
        <dbReference type="SAM" id="Phobius"/>
    </source>
</evidence>
<comment type="caution">
    <text evidence="8">The sequence shown here is derived from an EMBL/GenBank/DDBJ whole genome shotgun (WGS) entry which is preliminary data.</text>
</comment>
<dbReference type="InterPro" id="IPR017972">
    <property type="entry name" value="Cyt_P450_CS"/>
</dbReference>
<dbReference type="Proteomes" id="UP000078237">
    <property type="component" value="Unassembled WGS sequence"/>
</dbReference>
<name>A0A175VMR2_9PEZI</name>
<dbReference type="GO" id="GO:0005506">
    <property type="term" value="F:iron ion binding"/>
    <property type="evidence" value="ECO:0007669"/>
    <property type="project" value="InterPro"/>
</dbReference>
<dbReference type="STRING" id="100816.A0A175VMR2"/>
<dbReference type="GO" id="GO:0020037">
    <property type="term" value="F:heme binding"/>
    <property type="evidence" value="ECO:0007669"/>
    <property type="project" value="InterPro"/>
</dbReference>
<protein>
    <submittedName>
        <fullName evidence="8">Trichodiene oxygenase</fullName>
    </submittedName>
</protein>
<dbReference type="Gene3D" id="1.10.630.10">
    <property type="entry name" value="Cytochrome P450"/>
    <property type="match status" value="1"/>
</dbReference>
<dbReference type="PROSITE" id="PS00086">
    <property type="entry name" value="CYTOCHROME_P450"/>
    <property type="match status" value="1"/>
</dbReference>
<dbReference type="PRINTS" id="PR00385">
    <property type="entry name" value="P450"/>
</dbReference>
<evidence type="ECO:0000256" key="5">
    <source>
        <dbReference type="PIRSR" id="PIRSR602401-1"/>
    </source>
</evidence>
<feature type="binding site" description="axial binding residue" evidence="5">
    <location>
        <position position="456"/>
    </location>
    <ligand>
        <name>heme</name>
        <dbReference type="ChEBI" id="CHEBI:30413"/>
    </ligand>
    <ligandPart>
        <name>Fe</name>
        <dbReference type="ChEBI" id="CHEBI:18248"/>
    </ligandPart>
</feature>
<evidence type="ECO:0000256" key="3">
    <source>
        <dbReference type="ARBA" id="ARBA00022723"/>
    </source>
</evidence>
<evidence type="ECO:0000313" key="9">
    <source>
        <dbReference type="Proteomes" id="UP000078237"/>
    </source>
</evidence>
<dbReference type="InterPro" id="IPR050121">
    <property type="entry name" value="Cytochrome_P450_monoxygenase"/>
</dbReference>
<feature type="transmembrane region" description="Helical" evidence="7">
    <location>
        <begin position="12"/>
        <end position="33"/>
    </location>
</feature>
<keyword evidence="9" id="KW-1185">Reference proteome</keyword>
<gene>
    <name evidence="8" type="ORF">MMYC01_210644</name>
</gene>
<evidence type="ECO:0000256" key="6">
    <source>
        <dbReference type="RuleBase" id="RU000461"/>
    </source>
</evidence>
<keyword evidence="6" id="KW-0560">Oxidoreductase</keyword>
<keyword evidence="2 5" id="KW-0349">Heme</keyword>
<accession>A0A175VMR2</accession>
<dbReference type="InterPro" id="IPR001128">
    <property type="entry name" value="Cyt_P450"/>
</dbReference>
<keyword evidence="3 5" id="KW-0479">Metal-binding</keyword>
<dbReference type="SUPFAM" id="SSF48264">
    <property type="entry name" value="Cytochrome P450"/>
    <property type="match status" value="1"/>
</dbReference>
<keyword evidence="7" id="KW-0472">Membrane</keyword>
<dbReference type="PRINTS" id="PR00463">
    <property type="entry name" value="EP450I"/>
</dbReference>
<dbReference type="Pfam" id="PF00067">
    <property type="entry name" value="p450"/>
    <property type="match status" value="1"/>
</dbReference>
<proteinExistence type="inferred from homology"/>
<comment type="cofactor">
    <cofactor evidence="1 5">
        <name>heme</name>
        <dbReference type="ChEBI" id="CHEBI:30413"/>
    </cofactor>
</comment>
<dbReference type="AlphaFoldDB" id="A0A175VMR2"/>
<comment type="similarity">
    <text evidence="6">Belongs to the cytochrome P450 family.</text>
</comment>
<evidence type="ECO:0000256" key="4">
    <source>
        <dbReference type="ARBA" id="ARBA00023004"/>
    </source>
</evidence>
<dbReference type="PANTHER" id="PTHR24305:SF152">
    <property type="entry name" value="P450, PUTATIVE (EUROFUNG)-RELATED"/>
    <property type="match status" value="1"/>
</dbReference>
<dbReference type="InterPro" id="IPR002401">
    <property type="entry name" value="Cyt_P450_E_grp-I"/>
</dbReference>
<dbReference type="VEuPathDB" id="FungiDB:MMYC01_210644"/>
<evidence type="ECO:0000313" key="8">
    <source>
        <dbReference type="EMBL" id="KXX72806.1"/>
    </source>
</evidence>
<dbReference type="GO" id="GO:0016705">
    <property type="term" value="F:oxidoreductase activity, acting on paired donors, with incorporation or reduction of molecular oxygen"/>
    <property type="evidence" value="ECO:0007669"/>
    <property type="project" value="InterPro"/>
</dbReference>
<evidence type="ECO:0000256" key="1">
    <source>
        <dbReference type="ARBA" id="ARBA00001971"/>
    </source>
</evidence>
<dbReference type="PANTHER" id="PTHR24305">
    <property type="entry name" value="CYTOCHROME P450"/>
    <property type="match status" value="1"/>
</dbReference>
<dbReference type="EMBL" id="LCTW02000675">
    <property type="protein sequence ID" value="KXX72806.1"/>
    <property type="molecule type" value="Genomic_DNA"/>
</dbReference>
<evidence type="ECO:0000256" key="2">
    <source>
        <dbReference type="ARBA" id="ARBA00022617"/>
    </source>
</evidence>
<sequence length="517" mass="58634">MDIKGLFRDVGLPTLLTGISALLVIWEAGWIIYCRFFHPLAKVPGPFLGSISELYRFYHNFICKGTLYHEFDKLKERYGPVIRIAPNEVLLTDNDNYEKVYATHSAFHKDPSFYGFFGIDGSLFSTISNEVHRRKRAILNPFFSRRAVLDQEDVVQSKAAKLCRRIERDSEHGLLTNVQIGFRAVSVDVITEYAFGADNCYNSLDAEDFGVWYNKLVRGVSPMVYAFKLAPALKVPMQGMPFWLAKKINPVVVSFMTLIRESKRQVLAVVKEIENGVKPKRDTIFHTILKPAGMNASYTPPPVDHIVDEAYGMTVAAAETTGNAMAMCAFHVLYNPDIYAKLRKELLEAFPDPTAPLDFLSLEKLPYLTGVIKEGLRLSYGVIYPLPRVVPQGGASFNGVYIPEGSVVSMSNWLMHRDPSAFPNPDVFDPERWLDPTEARYRDKFLTPFSRGNRMCIGQPLAMCEMYVTIGRLFHKFDDLEAPDIGPEDMTYEDYFSPFHPLHARKFQVIRSGCRAT</sequence>
<dbReference type="InterPro" id="IPR036396">
    <property type="entry name" value="Cyt_P450_sf"/>
</dbReference>
<organism evidence="8 9">
    <name type="scientific">Madurella mycetomatis</name>
    <dbReference type="NCBI Taxonomy" id="100816"/>
    <lineage>
        <taxon>Eukaryota</taxon>
        <taxon>Fungi</taxon>
        <taxon>Dikarya</taxon>
        <taxon>Ascomycota</taxon>
        <taxon>Pezizomycotina</taxon>
        <taxon>Sordariomycetes</taxon>
        <taxon>Sordariomycetidae</taxon>
        <taxon>Sordariales</taxon>
        <taxon>Sordariales incertae sedis</taxon>
        <taxon>Madurella</taxon>
    </lineage>
</organism>